<dbReference type="GO" id="GO:0046330">
    <property type="term" value="P:positive regulation of JNK cascade"/>
    <property type="evidence" value="ECO:0007669"/>
    <property type="project" value="TreeGrafter"/>
</dbReference>
<feature type="region of interest" description="Disordered" evidence="9">
    <location>
        <begin position="243"/>
        <end position="266"/>
    </location>
</feature>
<feature type="domain" description="SH3" evidence="10">
    <location>
        <begin position="641"/>
        <end position="702"/>
    </location>
</feature>
<dbReference type="SMART" id="SM00184">
    <property type="entry name" value="RING"/>
    <property type="match status" value="1"/>
</dbReference>
<feature type="compositionally biased region" description="Basic and acidic residues" evidence="9">
    <location>
        <begin position="782"/>
        <end position="794"/>
    </location>
</feature>
<feature type="region of interest" description="Disordered" evidence="9">
    <location>
        <begin position="79"/>
        <end position="110"/>
    </location>
</feature>
<feature type="region of interest" description="Disordered" evidence="9">
    <location>
        <begin position="568"/>
        <end position="640"/>
    </location>
</feature>
<dbReference type="SUPFAM" id="SSF57850">
    <property type="entry name" value="RING/U-box"/>
    <property type="match status" value="1"/>
</dbReference>
<feature type="region of interest" description="Disordered" evidence="9">
    <location>
        <begin position="770"/>
        <end position="800"/>
    </location>
</feature>
<dbReference type="PROSITE" id="PS50089">
    <property type="entry name" value="ZF_RING_2"/>
    <property type="match status" value="1"/>
</dbReference>
<feature type="region of interest" description="Disordered" evidence="9">
    <location>
        <begin position="1400"/>
        <end position="1451"/>
    </location>
</feature>
<dbReference type="Pfam" id="PF13923">
    <property type="entry name" value="zf-C3HC4_2"/>
    <property type="match status" value="1"/>
</dbReference>
<dbReference type="InterPro" id="IPR050384">
    <property type="entry name" value="Endophilin_SH3RF"/>
</dbReference>
<name>A0A9J7IQ13_SPOLT</name>
<evidence type="ECO:0000256" key="1">
    <source>
        <dbReference type="ARBA" id="ARBA00008649"/>
    </source>
</evidence>
<dbReference type="FunFam" id="3.30.40.10:FF:000077">
    <property type="entry name" value="E3 ubiquitin-protein ligase SH3RF1 isoform X1"/>
    <property type="match status" value="1"/>
</dbReference>
<dbReference type="Pfam" id="PF00018">
    <property type="entry name" value="SH3_1"/>
    <property type="match status" value="3"/>
</dbReference>
<keyword evidence="4 7" id="KW-0863">Zinc-finger</keyword>
<comment type="similarity">
    <text evidence="1">Belongs to the SH3RF family.</text>
</comment>
<evidence type="ECO:0000313" key="12">
    <source>
        <dbReference type="Proteomes" id="UP000301870"/>
    </source>
</evidence>
<evidence type="ECO:0000259" key="10">
    <source>
        <dbReference type="PROSITE" id="PS50002"/>
    </source>
</evidence>
<feature type="region of interest" description="Disordered" evidence="9">
    <location>
        <begin position="490"/>
        <end position="545"/>
    </location>
</feature>
<keyword evidence="12" id="KW-1185">Reference proteome</keyword>
<feature type="region of interest" description="Disordered" evidence="9">
    <location>
        <begin position="1020"/>
        <end position="1071"/>
    </location>
</feature>
<keyword evidence="5" id="KW-0862">Zinc</keyword>
<dbReference type="GO" id="GO:0008270">
    <property type="term" value="F:zinc ion binding"/>
    <property type="evidence" value="ECO:0007669"/>
    <property type="project" value="UniProtKB-KW"/>
</dbReference>
<dbReference type="Gene3D" id="2.30.30.40">
    <property type="entry name" value="SH3 Domains"/>
    <property type="match status" value="3"/>
</dbReference>
<dbReference type="CDD" id="cd16750">
    <property type="entry name" value="RING-HC_SH3RF3"/>
    <property type="match status" value="1"/>
</dbReference>
<evidence type="ECO:0000259" key="11">
    <source>
        <dbReference type="PROSITE" id="PS50089"/>
    </source>
</evidence>
<dbReference type="InterPro" id="IPR028502">
    <property type="entry name" value="SH3RF3_RING-HC_Zfn"/>
</dbReference>
<dbReference type="PANTHER" id="PTHR14167:SF51">
    <property type="entry name" value="RING-TYPE E3 UBIQUITIN TRANSFERASE"/>
    <property type="match status" value="1"/>
</dbReference>
<reference evidence="13 14" key="1">
    <citation type="submission" date="2025-04" db="UniProtKB">
        <authorList>
            <consortium name="RefSeq"/>
        </authorList>
    </citation>
    <scope>IDENTIFICATION</scope>
    <source>
        <strain evidence="13 14">Ishihara</strain>
        <tissue evidence="13 14">Whole body</tissue>
    </source>
</reference>
<evidence type="ECO:0000256" key="2">
    <source>
        <dbReference type="ARBA" id="ARBA00022443"/>
    </source>
</evidence>
<sequence>MDEGLLNDLLECSVCLERLDTSSRVLPCQHTFCLKCLKVIIESHKELRCPECRVLVEAKVEELPPNVLLMRILEGMKNSAPRKSATGQRTSRSGHSQALQGVQGGGKQLPPHARAMYDYISKEPGDLSFKKGETILIQKKLDTFWYQGECSGRTGMFPLAYVQVVVPLPVATALCKALYDFRMSAPDEEGCLAFDKGAIITVHRRVDDNWAEGRLDQRVGIFPIAFVELNQAARQLMNSVPLNRPVPPIPEQARPSHSEHRHHVQQQVPGRYPAMSLSAPGAGHAAYQNVGAMSQSQPSYHAQGLLPQPLAPHARNIVEPAHTKHSLDLIQFTNVHNKSHQGTMGIQSVSRIGENYDRLRTVKYDSYNSTPVHKVDNTYQNVRTHEHFPVSVANFNTSNVSSDSSSSMNTPSFGVSSTTTPNTSSDTSTCESAEPSLPSSPDNNTERNATVIAGNTAQIQNQNQNIPEEETNNDESLNTSMGVLSLNESSTATNTSLNVSLPPSESPKLNASGTSNASQTQEDNQESALNNDSSRLDVPSSSKNPLRNNVEAFLNFGLGLQAALSPSHGKDGNYMVTRPHRDHHHKEREKRHSLTPSTHLQGNHNTQNRHSAEILATSLLDAGPEARSERRRRRSRSNERPLPAAYVAIYPYKPQKPDELELKKGGIYTVTERCRDGWYKGCSERSQRCGVFPGNYVAPASNLRTKHDKSQSAPPPSTVGPTSTGPPSAGPPSTGPPSAGPQAPSGSAPDAPPRARDPALLMAQPLTYPWCSPAQSQQSTPRSEKPKEKSKAEKSSISTGVSLMKRLAAMKKCKSPPPTGYSMDNPVFEDGPGTSLMLNTNSQHHPVHVRSGSCPSQLLRALPPATRTHKERPTPAPLHEHHHHLHRLYANTHTSLTHAHTRSGPHRRPCTNITTICTGCMPTHTHPSHTHTQGAAHTGAPARTSPPSAQVVCQHTHIPHTRTHKERPTPAPLHEHHHHLHRLYANTHTSLTHAHTRSGPHRRPCTNITTICTGCMPTHTHPSHTHTQGAAHTGAPARTSPPSAQVVCQHTHIPHTRTHKERPTPAPLHEHHHHLHRLYANTHTSLTHAHTRSGPHRRPCTNITTICTGCMPTHTHPSHTHTQGAAHTGAPARTSPPSAQVVCQHTHIPHTRTHKERPTPAPLHEHHHHLHRLYANTHTSLTHAHTRSGPHRRPCTNITTICTGCMPTHTHPSHTHTQGAAHTGAPARTSPPSAQVVCQHTHIPHTRTHKERPTPAPLHEHHHHLHRLYANTHTSLTHAHTRSGPHRRPCTNITTICTGCMPTHTHPSHTHTQGAAHTGAPARTSPPSAQVVCQHTHIPHTRTHKERPTPAPLHEHHHHLHRLYANTHTSLTHAHTRSGPHRRPCTNITTICTGCMPTHTHPSHTHTQGAAHTGAPARTSPPSAQVVCQHTHIPHTRTHKERPTPAPLHEHHHHLHRLYANTHTSLTHAHTRSGPHRRPCTNITTICTGCMPTHTHPSHTHTQGAAHTGAPARTSPPSAQVVCQHTHIPHTRTHKERPTPAPLHEHHHHLHRLYANTHTHIPHTSHTHTQGAAHTGAPARTSPPSAQVVSTHTTHTTHAYVKCECRRSLLCLS</sequence>
<proteinExistence type="inferred from homology"/>
<dbReference type="CDD" id="cd11787">
    <property type="entry name" value="SH3_SH3RF_2"/>
    <property type="match status" value="1"/>
</dbReference>
<feature type="compositionally biased region" description="Polar residues" evidence="9">
    <location>
        <begin position="437"/>
        <end position="447"/>
    </location>
</feature>
<feature type="region of interest" description="Disordered" evidence="9">
    <location>
        <begin position="399"/>
        <end position="447"/>
    </location>
</feature>
<dbReference type="GO" id="GO:0061630">
    <property type="term" value="F:ubiquitin protein ligase activity"/>
    <property type="evidence" value="ECO:0007669"/>
    <property type="project" value="TreeGrafter"/>
</dbReference>
<feature type="domain" description="RING-type" evidence="11">
    <location>
        <begin position="12"/>
        <end position="53"/>
    </location>
</feature>
<feature type="compositionally biased region" description="Low complexity" evidence="9">
    <location>
        <begin position="457"/>
        <end position="466"/>
    </location>
</feature>
<feature type="region of interest" description="Disordered" evidence="9">
    <location>
        <begin position="1210"/>
        <end position="1258"/>
    </location>
</feature>
<feature type="compositionally biased region" description="Polar residues" evidence="9">
    <location>
        <begin position="594"/>
        <end position="609"/>
    </location>
</feature>
<feature type="compositionally biased region" description="Low complexity" evidence="9">
    <location>
        <begin position="740"/>
        <end position="749"/>
    </location>
</feature>
<dbReference type="SMART" id="SM00326">
    <property type="entry name" value="SH3"/>
    <property type="match status" value="3"/>
</dbReference>
<organism evidence="12 13">
    <name type="scientific">Spodoptera litura</name>
    <name type="common">Asian cotton leafworm</name>
    <dbReference type="NCBI Taxonomy" id="69820"/>
    <lineage>
        <taxon>Eukaryota</taxon>
        <taxon>Metazoa</taxon>
        <taxon>Ecdysozoa</taxon>
        <taxon>Arthropoda</taxon>
        <taxon>Hexapoda</taxon>
        <taxon>Insecta</taxon>
        <taxon>Pterygota</taxon>
        <taxon>Neoptera</taxon>
        <taxon>Endopterygota</taxon>
        <taxon>Lepidoptera</taxon>
        <taxon>Glossata</taxon>
        <taxon>Ditrysia</taxon>
        <taxon>Noctuoidea</taxon>
        <taxon>Noctuidae</taxon>
        <taxon>Amphipyrinae</taxon>
        <taxon>Spodoptera</taxon>
    </lineage>
</organism>
<evidence type="ECO:0000256" key="5">
    <source>
        <dbReference type="ARBA" id="ARBA00022833"/>
    </source>
</evidence>
<feature type="compositionally biased region" description="Polar residues" evidence="9">
    <location>
        <begin position="85"/>
        <end position="100"/>
    </location>
</feature>
<evidence type="ECO:0000256" key="4">
    <source>
        <dbReference type="ARBA" id="ARBA00022771"/>
    </source>
</evidence>
<dbReference type="InterPro" id="IPR036028">
    <property type="entry name" value="SH3-like_dom_sf"/>
</dbReference>
<feature type="compositionally biased region" description="Low complexity" evidence="9">
    <location>
        <begin position="399"/>
        <end position="429"/>
    </location>
</feature>
<feature type="region of interest" description="Disordered" evidence="9">
    <location>
        <begin position="703"/>
        <end position="756"/>
    </location>
</feature>
<dbReference type="InterPro" id="IPR017907">
    <property type="entry name" value="Znf_RING_CS"/>
</dbReference>
<keyword evidence="3" id="KW-0479">Metal-binding</keyword>
<accession>A0A9J7IQ13</accession>
<protein>
    <submittedName>
        <fullName evidence="13 14">Uncharacterized protein LOC111354296 isoform X1</fullName>
    </submittedName>
</protein>
<dbReference type="CTD" id="36990"/>
<feature type="compositionally biased region" description="Pro residues" evidence="9">
    <location>
        <begin position="728"/>
        <end position="739"/>
    </location>
</feature>
<dbReference type="OrthoDB" id="2163411at2759"/>
<feature type="region of interest" description="Disordered" evidence="9">
    <location>
        <begin position="1115"/>
        <end position="1166"/>
    </location>
</feature>
<feature type="domain" description="SH3" evidence="10">
    <location>
        <begin position="108"/>
        <end position="167"/>
    </location>
</feature>
<dbReference type="RefSeq" id="XP_022823424.1">
    <property type="nucleotide sequence ID" value="XM_022967656.1"/>
</dbReference>
<feature type="region of interest" description="Disordered" evidence="9">
    <location>
        <begin position="1495"/>
        <end position="1546"/>
    </location>
</feature>
<dbReference type="Proteomes" id="UP000301870">
    <property type="component" value="Chromosome 18"/>
</dbReference>
<dbReference type="PROSITE" id="PS00518">
    <property type="entry name" value="ZF_RING_1"/>
    <property type="match status" value="1"/>
</dbReference>
<dbReference type="Gene3D" id="3.30.40.10">
    <property type="entry name" value="Zinc/RING finger domain, C3HC4 (zinc finger)"/>
    <property type="match status" value="1"/>
</dbReference>
<evidence type="ECO:0000256" key="8">
    <source>
        <dbReference type="PROSITE-ProRule" id="PRU00192"/>
    </source>
</evidence>
<evidence type="ECO:0000256" key="7">
    <source>
        <dbReference type="PROSITE-ProRule" id="PRU00175"/>
    </source>
</evidence>
<feature type="compositionally biased region" description="Basic residues" evidence="9">
    <location>
        <begin position="578"/>
        <end position="593"/>
    </location>
</feature>
<dbReference type="RefSeq" id="XP_022823423.1">
    <property type="nucleotide sequence ID" value="XM_022967655.1"/>
</dbReference>
<gene>
    <name evidence="13 14" type="primary">LOC111354296</name>
</gene>
<feature type="region of interest" description="Disordered" evidence="9">
    <location>
        <begin position="1305"/>
        <end position="1356"/>
    </location>
</feature>
<dbReference type="PRINTS" id="PR00499">
    <property type="entry name" value="P67PHOX"/>
</dbReference>
<keyword evidence="2 8" id="KW-0728">SH3 domain</keyword>
<evidence type="ECO:0000256" key="6">
    <source>
        <dbReference type="ARBA" id="ARBA00022843"/>
    </source>
</evidence>
<dbReference type="KEGG" id="sliu:111354296"/>
<evidence type="ECO:0000256" key="3">
    <source>
        <dbReference type="ARBA" id="ARBA00022723"/>
    </source>
</evidence>
<feature type="region of interest" description="Disordered" evidence="9">
    <location>
        <begin position="457"/>
        <end position="476"/>
    </location>
</feature>
<dbReference type="InterPro" id="IPR001841">
    <property type="entry name" value="Znf_RING"/>
</dbReference>
<dbReference type="InterPro" id="IPR013083">
    <property type="entry name" value="Znf_RING/FYVE/PHD"/>
</dbReference>
<dbReference type="GeneID" id="111354296"/>
<dbReference type="InterPro" id="IPR001452">
    <property type="entry name" value="SH3_domain"/>
</dbReference>
<evidence type="ECO:0000313" key="14">
    <source>
        <dbReference type="RefSeq" id="XP_022823424.1"/>
    </source>
</evidence>
<dbReference type="SUPFAM" id="SSF50044">
    <property type="entry name" value="SH3-domain"/>
    <property type="match status" value="3"/>
</dbReference>
<dbReference type="PROSITE" id="PS50002">
    <property type="entry name" value="SH3"/>
    <property type="match status" value="3"/>
</dbReference>
<dbReference type="PANTHER" id="PTHR14167">
    <property type="entry name" value="SH3 DOMAIN-CONTAINING"/>
    <property type="match status" value="1"/>
</dbReference>
<feature type="region of interest" description="Disordered" evidence="9">
    <location>
        <begin position="925"/>
        <end position="976"/>
    </location>
</feature>
<dbReference type="GO" id="GO:0016567">
    <property type="term" value="P:protein ubiquitination"/>
    <property type="evidence" value="ECO:0007669"/>
    <property type="project" value="TreeGrafter"/>
</dbReference>
<dbReference type="PRINTS" id="PR00452">
    <property type="entry name" value="SH3DOMAIN"/>
</dbReference>
<evidence type="ECO:0000256" key="9">
    <source>
        <dbReference type="SAM" id="MobiDB-lite"/>
    </source>
</evidence>
<feature type="region of interest" description="Disordered" evidence="9">
    <location>
        <begin position="1561"/>
        <end position="1597"/>
    </location>
</feature>
<dbReference type="CDD" id="cd11783">
    <property type="entry name" value="SH3_SH3RF_3"/>
    <property type="match status" value="1"/>
</dbReference>
<feature type="domain" description="SH3" evidence="10">
    <location>
        <begin position="170"/>
        <end position="232"/>
    </location>
</feature>
<evidence type="ECO:0000313" key="13">
    <source>
        <dbReference type="RefSeq" id="XP_022823423.1"/>
    </source>
</evidence>
<dbReference type="GO" id="GO:0032436">
    <property type="term" value="P:positive regulation of proteasomal ubiquitin-dependent protein catabolic process"/>
    <property type="evidence" value="ECO:0007669"/>
    <property type="project" value="TreeGrafter"/>
</dbReference>
<keyword evidence="6" id="KW-0832">Ubl conjugation</keyword>